<evidence type="ECO:0000313" key="2">
    <source>
        <dbReference type="Proteomes" id="UP000595140"/>
    </source>
</evidence>
<dbReference type="EMBL" id="OOIL02006841">
    <property type="protein sequence ID" value="VFR02977.1"/>
    <property type="molecule type" value="Genomic_DNA"/>
</dbReference>
<dbReference type="Gene3D" id="2.120.10.80">
    <property type="entry name" value="Kelch-type beta propeller"/>
    <property type="match status" value="1"/>
</dbReference>
<dbReference type="InterPro" id="IPR015915">
    <property type="entry name" value="Kelch-typ_b-propeller"/>
</dbReference>
<proteinExistence type="predicted"/>
<organism evidence="1 2">
    <name type="scientific">Cuscuta campestris</name>
    <dbReference type="NCBI Taxonomy" id="132261"/>
    <lineage>
        <taxon>Eukaryota</taxon>
        <taxon>Viridiplantae</taxon>
        <taxon>Streptophyta</taxon>
        <taxon>Embryophyta</taxon>
        <taxon>Tracheophyta</taxon>
        <taxon>Spermatophyta</taxon>
        <taxon>Magnoliopsida</taxon>
        <taxon>eudicotyledons</taxon>
        <taxon>Gunneridae</taxon>
        <taxon>Pentapetalae</taxon>
        <taxon>asterids</taxon>
        <taxon>lamiids</taxon>
        <taxon>Solanales</taxon>
        <taxon>Convolvulaceae</taxon>
        <taxon>Cuscuteae</taxon>
        <taxon>Cuscuta</taxon>
        <taxon>Cuscuta subgen. Grammica</taxon>
        <taxon>Cuscuta sect. Cleistogrammica</taxon>
    </lineage>
</organism>
<dbReference type="SUPFAM" id="SSF117281">
    <property type="entry name" value="Kelch motif"/>
    <property type="match status" value="1"/>
</dbReference>
<dbReference type="Proteomes" id="UP000595140">
    <property type="component" value="Unassembled WGS sequence"/>
</dbReference>
<evidence type="ECO:0000313" key="1">
    <source>
        <dbReference type="EMBL" id="VFR02977.1"/>
    </source>
</evidence>
<protein>
    <recommendedName>
        <fullName evidence="3">F-box associated domain-containing protein</fullName>
    </recommendedName>
</protein>
<reference evidence="1 2" key="1">
    <citation type="submission" date="2018-04" db="EMBL/GenBank/DDBJ databases">
        <authorList>
            <person name="Vogel A."/>
        </authorList>
    </citation>
    <scope>NUCLEOTIDE SEQUENCE [LARGE SCALE GENOMIC DNA]</scope>
</reference>
<evidence type="ECO:0008006" key="3">
    <source>
        <dbReference type="Google" id="ProtNLM"/>
    </source>
</evidence>
<gene>
    <name evidence="1" type="ORF">CCAM_LOCUS44752</name>
</gene>
<sequence length="357" mass="40725">MKEIGEIRRETMEGGDKKAEVILVRTLAADVPKLYNKNGVRCRRVRFNQVDLSEGKIKSNCFPPMLNWFCDGAMVRSDSGSVVYLIGGLSSRDELTCEPIDGASSDDVYYKCGCRLDLQKEEEGAMVWEQIDLPIKNCYIPFCASLFGKLYEFGFRYLHTPEVFDPSVGFWKELSPLPPELVGCRVSDGGVISDPQNSRFLVHLYDGTLYAFYPGSGEWERNGSLFHWRYRNVVLVDNVLYIHDFKSRGFLYAYDVARRQELKVTWSSKKYEYSNGYRVKVTKYEFDAMFYVGGGHFWMATWSPCDGDEGTTSSASTMFFKFKVDRPNNGLNVVCTPVDVQCHDIPNTIEVTGFLLL</sequence>
<accession>A0A484NSG4</accession>
<name>A0A484NSG4_9ASTE</name>
<dbReference type="AlphaFoldDB" id="A0A484NSG4"/>
<keyword evidence="2" id="KW-1185">Reference proteome</keyword>